<dbReference type="CDD" id="cd16677">
    <property type="entry name" value="RING-H2_RNF32_rpt1"/>
    <property type="match status" value="1"/>
</dbReference>
<evidence type="ECO:0000256" key="1">
    <source>
        <dbReference type="PROSITE-ProRule" id="PRU00175"/>
    </source>
</evidence>
<dbReference type="Gene3D" id="3.30.40.10">
    <property type="entry name" value="Zinc/RING finger domain, C3HC4 (zinc finger)"/>
    <property type="match status" value="2"/>
</dbReference>
<dbReference type="SUPFAM" id="SSF57850">
    <property type="entry name" value="RING/U-box"/>
    <property type="match status" value="2"/>
</dbReference>
<dbReference type="Proteomes" id="UP000187209">
    <property type="component" value="Unassembled WGS sequence"/>
</dbReference>
<feature type="domain" description="RING-type" evidence="2">
    <location>
        <begin position="104"/>
        <end position="146"/>
    </location>
</feature>
<accession>A0A1R2D075</accession>
<protein>
    <recommendedName>
        <fullName evidence="2">RING-type domain-containing protein</fullName>
    </recommendedName>
</protein>
<organism evidence="3 4">
    <name type="scientific">Stentor coeruleus</name>
    <dbReference type="NCBI Taxonomy" id="5963"/>
    <lineage>
        <taxon>Eukaryota</taxon>
        <taxon>Sar</taxon>
        <taxon>Alveolata</taxon>
        <taxon>Ciliophora</taxon>
        <taxon>Postciliodesmatophora</taxon>
        <taxon>Heterotrichea</taxon>
        <taxon>Heterotrichida</taxon>
        <taxon>Stentoridae</taxon>
        <taxon>Stentor</taxon>
    </lineage>
</organism>
<dbReference type="PROSITE" id="PS50096">
    <property type="entry name" value="IQ"/>
    <property type="match status" value="1"/>
</dbReference>
<evidence type="ECO:0000259" key="2">
    <source>
        <dbReference type="PROSITE" id="PS50089"/>
    </source>
</evidence>
<feature type="domain" description="RING-type" evidence="2">
    <location>
        <begin position="276"/>
        <end position="320"/>
    </location>
</feature>
<dbReference type="GO" id="GO:0008270">
    <property type="term" value="F:zinc ion binding"/>
    <property type="evidence" value="ECO:0007669"/>
    <property type="project" value="UniProtKB-KW"/>
</dbReference>
<dbReference type="OrthoDB" id="8062037at2759"/>
<name>A0A1R2D075_9CILI</name>
<reference evidence="3 4" key="1">
    <citation type="submission" date="2016-11" db="EMBL/GenBank/DDBJ databases">
        <title>The macronuclear genome of Stentor coeruleus: a giant cell with tiny introns.</title>
        <authorList>
            <person name="Slabodnick M."/>
            <person name="Ruby J.G."/>
            <person name="Reiff S.B."/>
            <person name="Swart E.C."/>
            <person name="Gosai S."/>
            <person name="Prabakaran S."/>
            <person name="Witkowska E."/>
            <person name="Larue G.E."/>
            <person name="Fisher S."/>
            <person name="Freeman R.M."/>
            <person name="Gunawardena J."/>
            <person name="Chu W."/>
            <person name="Stover N.A."/>
            <person name="Gregory B.D."/>
            <person name="Nowacki M."/>
            <person name="Derisi J."/>
            <person name="Roy S.W."/>
            <person name="Marshall W.F."/>
            <person name="Sood P."/>
        </authorList>
    </citation>
    <scope>NUCLEOTIDE SEQUENCE [LARGE SCALE GENOMIC DNA]</scope>
    <source>
        <strain evidence="3">WM001</strain>
    </source>
</reference>
<dbReference type="AlphaFoldDB" id="A0A1R2D075"/>
<dbReference type="InterPro" id="IPR042862">
    <property type="entry name" value="RNF32"/>
</dbReference>
<dbReference type="PANTHER" id="PTHR14991">
    <property type="entry name" value="RING FINGER PROTEIN 32"/>
    <property type="match status" value="1"/>
</dbReference>
<dbReference type="PROSITE" id="PS50089">
    <property type="entry name" value="ZF_RING_2"/>
    <property type="match status" value="2"/>
</dbReference>
<dbReference type="EMBL" id="MPUH01000023">
    <property type="protein sequence ID" value="OMJ94631.1"/>
    <property type="molecule type" value="Genomic_DNA"/>
</dbReference>
<keyword evidence="4" id="KW-1185">Reference proteome</keyword>
<dbReference type="InterPro" id="IPR013083">
    <property type="entry name" value="Znf_RING/FYVE/PHD"/>
</dbReference>
<dbReference type="InterPro" id="IPR001841">
    <property type="entry name" value="Znf_RING"/>
</dbReference>
<sequence length="333" mass="38702">MNKRKPPTNTSSAVNAAAMQDHLLRKYALTNPVRRTSSLSKYGKSILKTSANDEIMQKKLEYDSKLTLAQRLGLVEKPNAPLSHEQWAAVEKKSEMREEYKGKCPICHEHLGKEPTVILSCSHIFHKLCITSFEKYSRTKACPICRKQSYEKKTYKTSQDYYYIYCIVKIQSHIRKYICREKFIKHMIEHPSMNIHVKRKYAQLHMKRLDLKLSKHLIKKETQIDKLFSDLEQKLAESQVAVSALKNANRSKKSEFSDVNWAEITVKAIERCEKTCPICLQSLEARRETTILSCSHVFHTKCVESFENFSIQTPCCPVCRAEYIRTALHKSDY</sequence>
<evidence type="ECO:0000313" key="4">
    <source>
        <dbReference type="Proteomes" id="UP000187209"/>
    </source>
</evidence>
<keyword evidence="1" id="KW-0862">Zinc</keyword>
<keyword evidence="1" id="KW-0479">Metal-binding</keyword>
<proteinExistence type="predicted"/>
<evidence type="ECO:0000313" key="3">
    <source>
        <dbReference type="EMBL" id="OMJ94631.1"/>
    </source>
</evidence>
<gene>
    <name evidence="3" type="ORF">SteCoe_2121</name>
</gene>
<dbReference type="PANTHER" id="PTHR14991:SF0">
    <property type="entry name" value="RING FINGER PROTEIN 32"/>
    <property type="match status" value="1"/>
</dbReference>
<dbReference type="Pfam" id="PF13639">
    <property type="entry name" value="zf-RING_2"/>
    <property type="match status" value="1"/>
</dbReference>
<dbReference type="SMART" id="SM00184">
    <property type="entry name" value="RING"/>
    <property type="match status" value="2"/>
</dbReference>
<keyword evidence="1" id="KW-0863">Zinc-finger</keyword>
<dbReference type="Pfam" id="PF17123">
    <property type="entry name" value="zf-RING_11"/>
    <property type="match status" value="1"/>
</dbReference>
<comment type="caution">
    <text evidence="3">The sequence shown here is derived from an EMBL/GenBank/DDBJ whole genome shotgun (WGS) entry which is preliminary data.</text>
</comment>